<dbReference type="Proteomes" id="UP000324748">
    <property type="component" value="Unassembled WGS sequence"/>
</dbReference>
<evidence type="ECO:0000313" key="3">
    <source>
        <dbReference type="Proteomes" id="UP000324748"/>
    </source>
</evidence>
<reference evidence="3 4" key="1">
    <citation type="submission" date="2019-05" db="EMBL/GenBank/DDBJ databases">
        <title>Emergence of the Ug99 lineage of the wheat stem rust pathogen through somatic hybridization.</title>
        <authorList>
            <person name="Li F."/>
            <person name="Upadhyaya N.M."/>
            <person name="Sperschneider J."/>
            <person name="Matny O."/>
            <person name="Nguyen-Phuc H."/>
            <person name="Mago R."/>
            <person name="Raley C."/>
            <person name="Miller M.E."/>
            <person name="Silverstein K.A.T."/>
            <person name="Henningsen E."/>
            <person name="Hirsch C.D."/>
            <person name="Visser B."/>
            <person name="Pretorius Z.A."/>
            <person name="Steffenson B.J."/>
            <person name="Schwessinger B."/>
            <person name="Dodds P.N."/>
            <person name="Figueroa M."/>
        </authorList>
    </citation>
    <scope>NUCLEOTIDE SEQUENCE [LARGE SCALE GENOMIC DNA]</scope>
    <source>
        <strain evidence="1">21-0</strain>
        <strain evidence="2 4">Ug99</strain>
    </source>
</reference>
<organism evidence="2 4">
    <name type="scientific">Puccinia graminis f. sp. tritici</name>
    <dbReference type="NCBI Taxonomy" id="56615"/>
    <lineage>
        <taxon>Eukaryota</taxon>
        <taxon>Fungi</taxon>
        <taxon>Dikarya</taxon>
        <taxon>Basidiomycota</taxon>
        <taxon>Pucciniomycotina</taxon>
        <taxon>Pucciniomycetes</taxon>
        <taxon>Pucciniales</taxon>
        <taxon>Pucciniaceae</taxon>
        <taxon>Puccinia</taxon>
    </lineage>
</organism>
<comment type="caution">
    <text evidence="2">The sequence shown here is derived from an EMBL/GenBank/DDBJ whole genome shotgun (WGS) entry which is preliminary data.</text>
</comment>
<evidence type="ECO:0000313" key="1">
    <source>
        <dbReference type="EMBL" id="KAA1082879.1"/>
    </source>
</evidence>
<name>A0A5B0QZ79_PUCGR</name>
<keyword evidence="3" id="KW-1185">Reference proteome</keyword>
<accession>A0A5B0QZ79</accession>
<dbReference type="EMBL" id="VDEP01000261">
    <property type="protein sequence ID" value="KAA1118273.1"/>
    <property type="molecule type" value="Genomic_DNA"/>
</dbReference>
<gene>
    <name evidence="1" type="ORF">PGT21_018400</name>
    <name evidence="2" type="ORF">PGTUg99_002951</name>
</gene>
<dbReference type="Proteomes" id="UP000325313">
    <property type="component" value="Unassembled WGS sequence"/>
</dbReference>
<dbReference type="AlphaFoldDB" id="A0A5B0QZ79"/>
<evidence type="ECO:0000313" key="4">
    <source>
        <dbReference type="Proteomes" id="UP000325313"/>
    </source>
</evidence>
<sequence>MGKFQHLLHTAPPFQSWSRHVLPLLSTYIPPLLRSIPGRDMFSHTTPRIHTTPPFHSWSRYVLPRYSSLALLSAQHTTAVKTDKNKESFDASAKFSRDLDALVEGKEYPQPVNSNSMKPVALRSLVVNGMWATPPSIALKEKQAAARVDKALIKKAVAIEKLKAKKTPKPKTLPGPAPRSRIHVVGRFAGEGSGTAPV</sequence>
<protein>
    <submittedName>
        <fullName evidence="2">Uncharacterized protein</fullName>
    </submittedName>
</protein>
<dbReference type="EMBL" id="VSWC01000119">
    <property type="protein sequence ID" value="KAA1082879.1"/>
    <property type="molecule type" value="Genomic_DNA"/>
</dbReference>
<proteinExistence type="predicted"/>
<evidence type="ECO:0000313" key="2">
    <source>
        <dbReference type="EMBL" id="KAA1118273.1"/>
    </source>
</evidence>